<organism evidence="2">
    <name type="scientific">uncultured Solirubrobacteraceae bacterium</name>
    <dbReference type="NCBI Taxonomy" id="1162706"/>
    <lineage>
        <taxon>Bacteria</taxon>
        <taxon>Bacillati</taxon>
        <taxon>Actinomycetota</taxon>
        <taxon>Thermoleophilia</taxon>
        <taxon>Solirubrobacterales</taxon>
        <taxon>Solirubrobacteraceae</taxon>
        <taxon>environmental samples</taxon>
    </lineage>
</organism>
<name>A0A6J4TXU8_9ACTN</name>
<proteinExistence type="predicted"/>
<sequence>MPADRARRHRDQLPAPAAHPGVQRGGQVGGELRHLDGVRDALDELRGPPPLRAPRRRVDLVGRQAPERGVDRPGDPARVAAVVGDDEPGGAGERRQRHGGRSGLEAVDGRLRPRRHAEGGARREGADVLAEGRLRGREPLDAAQPREDVQLGLDARQQRDEHPRARHVRRDRGGEGGQHGGRERRQRGAVDRQPVRVERGADHLQAHERGGLEPVRDDRADVAAGVDARGHRLDHDLRLLARGRLDEGVDPALGSEEPLRFEAEREDDRPHGRLRLRGRIRHRAHLTRSPGAAGPL</sequence>
<feature type="compositionally biased region" description="Basic and acidic residues" evidence="1">
    <location>
        <begin position="31"/>
        <end position="46"/>
    </location>
</feature>
<accession>A0A6J4TXU8</accession>
<feature type="compositionally biased region" description="Basic and acidic residues" evidence="1">
    <location>
        <begin position="56"/>
        <end position="75"/>
    </location>
</feature>
<feature type="region of interest" description="Disordered" evidence="1">
    <location>
        <begin position="248"/>
        <end position="272"/>
    </location>
</feature>
<feature type="compositionally biased region" description="Basic and acidic residues" evidence="1">
    <location>
        <begin position="180"/>
        <end position="221"/>
    </location>
</feature>
<feature type="region of interest" description="Disordered" evidence="1">
    <location>
        <begin position="1"/>
        <end position="228"/>
    </location>
</feature>
<dbReference type="EMBL" id="CADCVS010000529">
    <property type="protein sequence ID" value="CAA9533834.1"/>
    <property type="molecule type" value="Genomic_DNA"/>
</dbReference>
<reference evidence="2" key="1">
    <citation type="submission" date="2020-02" db="EMBL/GenBank/DDBJ databases">
        <authorList>
            <person name="Meier V. D."/>
        </authorList>
    </citation>
    <scope>NUCLEOTIDE SEQUENCE</scope>
    <source>
        <strain evidence="2">AVDCRST_MAG30</strain>
    </source>
</reference>
<protein>
    <submittedName>
        <fullName evidence="2">Uncharacterized protein</fullName>
    </submittedName>
</protein>
<dbReference type="AlphaFoldDB" id="A0A6J4TXU8"/>
<gene>
    <name evidence="2" type="ORF">AVDCRST_MAG30-4025</name>
</gene>
<evidence type="ECO:0000256" key="1">
    <source>
        <dbReference type="SAM" id="MobiDB-lite"/>
    </source>
</evidence>
<feature type="compositionally biased region" description="Basic and acidic residues" evidence="1">
    <location>
        <begin position="107"/>
        <end position="149"/>
    </location>
</feature>
<feature type="compositionally biased region" description="Basic residues" evidence="1">
    <location>
        <begin position="1"/>
        <end position="10"/>
    </location>
</feature>
<feature type="compositionally biased region" description="Basic and acidic residues" evidence="1">
    <location>
        <begin position="257"/>
        <end position="271"/>
    </location>
</feature>
<evidence type="ECO:0000313" key="2">
    <source>
        <dbReference type="EMBL" id="CAA9533834.1"/>
    </source>
</evidence>